<organism evidence="1 2">
    <name type="scientific">Streptomyces radiopugnans</name>
    <dbReference type="NCBI Taxonomy" id="403935"/>
    <lineage>
        <taxon>Bacteria</taxon>
        <taxon>Bacillati</taxon>
        <taxon>Actinomycetota</taxon>
        <taxon>Actinomycetes</taxon>
        <taxon>Kitasatosporales</taxon>
        <taxon>Streptomycetaceae</taxon>
        <taxon>Streptomyces</taxon>
    </lineage>
</organism>
<reference evidence="1 2" key="1">
    <citation type="submission" date="2016-10" db="EMBL/GenBank/DDBJ databases">
        <authorList>
            <person name="de Groot N.N."/>
        </authorList>
    </citation>
    <scope>NUCLEOTIDE SEQUENCE [LARGE SCALE GENOMIC DNA]</scope>
    <source>
        <strain evidence="1 2">CGMCC 4.3519</strain>
    </source>
</reference>
<dbReference type="RefSeq" id="WP_093659646.1">
    <property type="nucleotide sequence ID" value="NZ_FOET01000007.1"/>
</dbReference>
<keyword evidence="2" id="KW-1185">Reference proteome</keyword>
<evidence type="ECO:0000313" key="2">
    <source>
        <dbReference type="Proteomes" id="UP000199055"/>
    </source>
</evidence>
<accession>A0A1H9FIS3</accession>
<protein>
    <submittedName>
        <fullName evidence="1">Uncharacterized protein</fullName>
    </submittedName>
</protein>
<proteinExistence type="predicted"/>
<dbReference type="AlphaFoldDB" id="A0A1H9FIS3"/>
<gene>
    <name evidence="1" type="ORF">SAMN05216481_10733</name>
</gene>
<sequence>MTRRGAARIPAARDVFGRGGVRTAVVILGVNGSGDHLHPDGAGTRALAEAVDPAMPIDGTGRGGRRGS</sequence>
<dbReference type="STRING" id="403935.SAMN05216481_10733"/>
<name>A0A1H9FIS3_9ACTN</name>
<evidence type="ECO:0000313" key="1">
    <source>
        <dbReference type="EMBL" id="SEQ37802.1"/>
    </source>
</evidence>
<dbReference type="EMBL" id="FOET01000007">
    <property type="protein sequence ID" value="SEQ37802.1"/>
    <property type="molecule type" value="Genomic_DNA"/>
</dbReference>
<dbReference type="Proteomes" id="UP000199055">
    <property type="component" value="Unassembled WGS sequence"/>
</dbReference>